<organism evidence="2 3">
    <name type="scientific">Endozoicomonas elysicola</name>
    <dbReference type="NCBI Taxonomy" id="305900"/>
    <lineage>
        <taxon>Bacteria</taxon>
        <taxon>Pseudomonadati</taxon>
        <taxon>Pseudomonadota</taxon>
        <taxon>Gammaproteobacteria</taxon>
        <taxon>Oceanospirillales</taxon>
        <taxon>Endozoicomonadaceae</taxon>
        <taxon>Endozoicomonas</taxon>
    </lineage>
</organism>
<dbReference type="InterPro" id="IPR015813">
    <property type="entry name" value="Pyrv/PenolPyrv_kinase-like_dom"/>
</dbReference>
<gene>
    <name evidence="2" type="ORF">GV64_06580</name>
</gene>
<evidence type="ECO:0000313" key="2">
    <source>
        <dbReference type="EMBL" id="KEI70443.1"/>
    </source>
</evidence>
<dbReference type="SUPFAM" id="SSF51621">
    <property type="entry name" value="Phosphoenolpyruvate/pyruvate domain"/>
    <property type="match status" value="1"/>
</dbReference>
<dbReference type="Pfam" id="PF13714">
    <property type="entry name" value="PEP_mutase"/>
    <property type="match status" value="1"/>
</dbReference>
<sequence>MSISLETKRTNFRKLHEEGTLILTNPWDIGGLRRLEKLGAKAIATTSAGFSWHLGREDFEAAKEEVLAHLTQLCAATDLPVNADFQSGFADDPADLAENVKQAIETGIAGLSIEDRTGDQLYSPELSVERIRACRQAIDETGQDVLLVARCEGLLTGTADMDEVITRLKAYADAGADVLFAPGVMDKEHIKSMVDAVAPKPVNVLLLTADMEIGALASLGVRRFSTGFALAQSAWVGFEVAAASVLQQGHLPS</sequence>
<comment type="caution">
    <text evidence="2">The sequence shown here is derived from an EMBL/GenBank/DDBJ whole genome shotgun (WGS) entry which is preliminary data.</text>
</comment>
<dbReference type="InterPro" id="IPR039556">
    <property type="entry name" value="ICL/PEPM"/>
</dbReference>
<keyword evidence="1" id="KW-0479">Metal-binding</keyword>
<dbReference type="STRING" id="305900.GV64_06580"/>
<dbReference type="AlphaFoldDB" id="A0A081K8G7"/>
<dbReference type="InterPro" id="IPR040442">
    <property type="entry name" value="Pyrv_kinase-like_dom_sf"/>
</dbReference>
<dbReference type="eggNOG" id="COG2513">
    <property type="taxonomic scope" value="Bacteria"/>
</dbReference>
<evidence type="ECO:0000256" key="1">
    <source>
        <dbReference type="ARBA" id="ARBA00022723"/>
    </source>
</evidence>
<keyword evidence="2" id="KW-0456">Lyase</keyword>
<dbReference type="RefSeq" id="WP_020580985.1">
    <property type="nucleotide sequence ID" value="NZ_JOJP01000001.1"/>
</dbReference>
<reference evidence="2 3" key="1">
    <citation type="submission" date="2014-06" db="EMBL/GenBank/DDBJ databases">
        <title>Whole Genome Sequences of Three Symbiotic Endozoicomonas Bacteria.</title>
        <authorList>
            <person name="Neave M.J."/>
            <person name="Apprill A."/>
            <person name="Voolstra C.R."/>
        </authorList>
    </citation>
    <scope>NUCLEOTIDE SEQUENCE [LARGE SCALE GENOMIC DNA]</scope>
    <source>
        <strain evidence="2 3">DSM 22380</strain>
    </source>
</reference>
<dbReference type="Proteomes" id="UP000027997">
    <property type="component" value="Unassembled WGS sequence"/>
</dbReference>
<accession>A0A081K8G7</accession>
<proteinExistence type="predicted"/>
<protein>
    <submittedName>
        <fullName evidence="2">2-methylisocitrate lyase</fullName>
    </submittedName>
</protein>
<dbReference type="PANTHER" id="PTHR42905:SF16">
    <property type="entry name" value="CARBOXYPHOSPHONOENOLPYRUVATE PHOSPHONOMUTASE-LIKE PROTEIN (AFU_ORTHOLOGUE AFUA_5G07230)"/>
    <property type="match status" value="1"/>
</dbReference>
<dbReference type="Gene3D" id="3.20.20.60">
    <property type="entry name" value="Phosphoenolpyruvate-binding domains"/>
    <property type="match status" value="1"/>
</dbReference>
<evidence type="ECO:0000313" key="3">
    <source>
        <dbReference type="Proteomes" id="UP000027997"/>
    </source>
</evidence>
<dbReference type="EMBL" id="JOJP01000001">
    <property type="protein sequence ID" value="KEI70443.1"/>
    <property type="molecule type" value="Genomic_DNA"/>
</dbReference>
<dbReference type="GO" id="GO:0016829">
    <property type="term" value="F:lyase activity"/>
    <property type="evidence" value="ECO:0007669"/>
    <property type="project" value="UniProtKB-KW"/>
</dbReference>
<name>A0A081K8G7_9GAMM</name>
<keyword evidence="3" id="KW-1185">Reference proteome</keyword>
<dbReference type="CDD" id="cd00377">
    <property type="entry name" value="ICL_PEPM"/>
    <property type="match status" value="1"/>
</dbReference>
<dbReference type="PANTHER" id="PTHR42905">
    <property type="entry name" value="PHOSPHOENOLPYRUVATE CARBOXYLASE"/>
    <property type="match status" value="1"/>
</dbReference>
<dbReference type="GO" id="GO:0046872">
    <property type="term" value="F:metal ion binding"/>
    <property type="evidence" value="ECO:0007669"/>
    <property type="project" value="UniProtKB-KW"/>
</dbReference>